<organism evidence="1 2">
    <name type="scientific">Ktedonospora formicarum</name>
    <dbReference type="NCBI Taxonomy" id="2778364"/>
    <lineage>
        <taxon>Bacteria</taxon>
        <taxon>Bacillati</taxon>
        <taxon>Chloroflexota</taxon>
        <taxon>Ktedonobacteria</taxon>
        <taxon>Ktedonobacterales</taxon>
        <taxon>Ktedonobacteraceae</taxon>
        <taxon>Ktedonospora</taxon>
    </lineage>
</organism>
<sequence length="237" mass="26035">MNNSQPFNPREHLINIRNGKGTSEYLEVKWRLVWFRQECPEGTIETELVHLDIDKETEEEAFVWNAEKRRSEKVIKTAKGIAIFRAVVRDGKGGVATGTKMERAAAFPDYLEKAESGSIGRALAALGYGTQFAPELNEEHRIVDAPVERSNGAHINGNGNGNAAAAVANGARAEKGEALTPESAATERQVSSIRKLCQHLSKPEPSDLSSMTVLSAKHLIQQLTEEFKAQQQQNKAS</sequence>
<keyword evidence="2" id="KW-1185">Reference proteome</keyword>
<dbReference type="EMBL" id="BNJF01000001">
    <property type="protein sequence ID" value="GHO44311.1"/>
    <property type="molecule type" value="Genomic_DNA"/>
</dbReference>
<gene>
    <name evidence="1" type="ORF">KSX_24740</name>
</gene>
<reference evidence="1" key="1">
    <citation type="submission" date="2020-10" db="EMBL/GenBank/DDBJ databases">
        <title>Taxonomic study of unclassified bacteria belonging to the class Ktedonobacteria.</title>
        <authorList>
            <person name="Yabe S."/>
            <person name="Wang C.M."/>
            <person name="Zheng Y."/>
            <person name="Sakai Y."/>
            <person name="Cavaletti L."/>
            <person name="Monciardini P."/>
            <person name="Donadio S."/>
        </authorList>
    </citation>
    <scope>NUCLEOTIDE SEQUENCE</scope>
    <source>
        <strain evidence="1">SOSP1-1</strain>
    </source>
</reference>
<dbReference type="RefSeq" id="WP_220193718.1">
    <property type="nucleotide sequence ID" value="NZ_BNJF01000001.1"/>
</dbReference>
<proteinExistence type="predicted"/>
<comment type="caution">
    <text evidence="1">The sequence shown here is derived from an EMBL/GenBank/DDBJ whole genome shotgun (WGS) entry which is preliminary data.</text>
</comment>
<accession>A0A8J3HYI5</accession>
<evidence type="ECO:0000313" key="2">
    <source>
        <dbReference type="Proteomes" id="UP000612362"/>
    </source>
</evidence>
<name>A0A8J3HYI5_9CHLR</name>
<protein>
    <submittedName>
        <fullName evidence="1">Uncharacterized protein</fullName>
    </submittedName>
</protein>
<dbReference type="Proteomes" id="UP000612362">
    <property type="component" value="Unassembled WGS sequence"/>
</dbReference>
<evidence type="ECO:0000313" key="1">
    <source>
        <dbReference type="EMBL" id="GHO44311.1"/>
    </source>
</evidence>
<dbReference type="AlphaFoldDB" id="A0A8J3HYI5"/>